<dbReference type="GO" id="GO:0110001">
    <property type="term" value="C:toxin-antitoxin complex"/>
    <property type="evidence" value="ECO:0007669"/>
    <property type="project" value="InterPro"/>
</dbReference>
<dbReference type="InterPro" id="IPR008201">
    <property type="entry name" value="HepT-like"/>
</dbReference>
<evidence type="ECO:0008006" key="9">
    <source>
        <dbReference type="Google" id="ProtNLM"/>
    </source>
</evidence>
<keyword evidence="3" id="KW-0540">Nuclease</keyword>
<evidence type="ECO:0000256" key="2">
    <source>
        <dbReference type="ARBA" id="ARBA00022649"/>
    </source>
</evidence>
<accession>A0A1Q2HLJ9</accession>
<evidence type="ECO:0000313" key="8">
    <source>
        <dbReference type="Proteomes" id="UP000188273"/>
    </source>
</evidence>
<keyword evidence="1" id="KW-0597">Phosphoprotein</keyword>
<dbReference type="KEGG" id="pbu:L21SP3_00225"/>
<sequence>MTQCKDNIKLRHMLEHSREAVKLAEGKSRKDLDSDRKMELALTRLVEIIGEAAARVSNQTQNGYSEIPWSEIIGLRNRLIHGYDAVDMDILWEIIQVDLPGLIADLDIIIKELRE</sequence>
<dbReference type="RefSeq" id="WP_077538743.1">
    <property type="nucleotide sequence ID" value="NZ_CP019633.1"/>
</dbReference>
<proteinExistence type="inferred from homology"/>
<evidence type="ECO:0000256" key="1">
    <source>
        <dbReference type="ARBA" id="ARBA00022553"/>
    </source>
</evidence>
<dbReference type="Gene3D" id="1.20.120.580">
    <property type="entry name" value="bsu32300-like"/>
    <property type="match status" value="1"/>
</dbReference>
<dbReference type="PANTHER" id="PTHR34139:SF1">
    <property type="entry name" value="RNASE MJ1380-RELATED"/>
    <property type="match status" value="1"/>
</dbReference>
<dbReference type="GO" id="GO:0016787">
    <property type="term" value="F:hydrolase activity"/>
    <property type="evidence" value="ECO:0007669"/>
    <property type="project" value="UniProtKB-KW"/>
</dbReference>
<name>A0A1Q2HLJ9_9BACT</name>
<evidence type="ECO:0000256" key="4">
    <source>
        <dbReference type="ARBA" id="ARBA00022741"/>
    </source>
</evidence>
<dbReference type="Pfam" id="PF01934">
    <property type="entry name" value="HepT-like"/>
    <property type="match status" value="1"/>
</dbReference>
<dbReference type="GO" id="GO:0004540">
    <property type="term" value="F:RNA nuclease activity"/>
    <property type="evidence" value="ECO:0007669"/>
    <property type="project" value="InterPro"/>
</dbReference>
<keyword evidence="8" id="KW-1185">Reference proteome</keyword>
<dbReference type="Proteomes" id="UP000188273">
    <property type="component" value="Chromosome"/>
</dbReference>
<dbReference type="GO" id="GO:0000166">
    <property type="term" value="F:nucleotide binding"/>
    <property type="evidence" value="ECO:0007669"/>
    <property type="project" value="UniProtKB-KW"/>
</dbReference>
<evidence type="ECO:0000313" key="7">
    <source>
        <dbReference type="EMBL" id="AQQ08449.1"/>
    </source>
</evidence>
<gene>
    <name evidence="7" type="ORF">L21SP3_00225</name>
</gene>
<dbReference type="PANTHER" id="PTHR34139">
    <property type="entry name" value="UPF0331 PROTEIN MJ0127"/>
    <property type="match status" value="1"/>
</dbReference>
<dbReference type="STRING" id="1940790.L21SP3_00225"/>
<keyword evidence="5" id="KW-0378">Hydrolase</keyword>
<keyword evidence="4" id="KW-0547">Nucleotide-binding</keyword>
<evidence type="ECO:0000256" key="5">
    <source>
        <dbReference type="ARBA" id="ARBA00022801"/>
    </source>
</evidence>
<reference evidence="8" key="1">
    <citation type="submission" date="2017-02" db="EMBL/GenBank/DDBJ databases">
        <title>Comparative genomics and description of representatives of a novel lineage of planctomycetes thriving in anoxic sediments.</title>
        <authorList>
            <person name="Spring S."/>
            <person name="Bunk B."/>
            <person name="Sproer C."/>
            <person name="Klenk H.-P."/>
        </authorList>
    </citation>
    <scope>NUCLEOTIDE SEQUENCE [LARGE SCALE GENOMIC DNA]</scope>
    <source>
        <strain evidence="8">L21-RPul-D3</strain>
    </source>
</reference>
<dbReference type="OrthoDB" id="9810538at2"/>
<protein>
    <recommendedName>
        <fullName evidence="9">DUF86 domain-containing protein</fullName>
    </recommendedName>
</protein>
<comment type="similarity">
    <text evidence="6">Belongs to the HepT RNase toxin family.</text>
</comment>
<evidence type="ECO:0000256" key="6">
    <source>
        <dbReference type="ARBA" id="ARBA00024207"/>
    </source>
</evidence>
<keyword evidence="2" id="KW-1277">Toxin-antitoxin system</keyword>
<dbReference type="AlphaFoldDB" id="A0A1Q2HLJ9"/>
<dbReference type="InterPro" id="IPR037038">
    <property type="entry name" value="HepT-like_sf"/>
</dbReference>
<dbReference type="InterPro" id="IPR051813">
    <property type="entry name" value="HepT_RNase_toxin"/>
</dbReference>
<dbReference type="EMBL" id="CP019633">
    <property type="protein sequence ID" value="AQQ08449.1"/>
    <property type="molecule type" value="Genomic_DNA"/>
</dbReference>
<evidence type="ECO:0000256" key="3">
    <source>
        <dbReference type="ARBA" id="ARBA00022722"/>
    </source>
</evidence>
<organism evidence="7 8">
    <name type="scientific">Sedimentisphaera cyanobacteriorum</name>
    <dbReference type="NCBI Taxonomy" id="1940790"/>
    <lineage>
        <taxon>Bacteria</taxon>
        <taxon>Pseudomonadati</taxon>
        <taxon>Planctomycetota</taxon>
        <taxon>Phycisphaerae</taxon>
        <taxon>Sedimentisphaerales</taxon>
        <taxon>Sedimentisphaeraceae</taxon>
        <taxon>Sedimentisphaera</taxon>
    </lineage>
</organism>